<dbReference type="EMBL" id="UYRT01030754">
    <property type="protein sequence ID" value="VDK72089.1"/>
    <property type="molecule type" value="Genomic_DNA"/>
</dbReference>
<gene>
    <name evidence="1" type="ORF">GPUH_LOCUS9419</name>
</gene>
<evidence type="ECO:0000313" key="2">
    <source>
        <dbReference type="Proteomes" id="UP000271098"/>
    </source>
</evidence>
<sequence length="50" mass="6047">MNRDRWTMGVDPKLHGVRSKFQGHDYLGFSVRHGRFGFWYDEFETLANHF</sequence>
<reference evidence="1 2" key="2">
    <citation type="submission" date="2018-11" db="EMBL/GenBank/DDBJ databases">
        <authorList>
            <consortium name="Pathogen Informatics"/>
        </authorList>
    </citation>
    <scope>NUCLEOTIDE SEQUENCE [LARGE SCALE GENOMIC DNA]</scope>
</reference>
<dbReference type="OrthoDB" id="5317514at2759"/>
<accession>A0A183DL29</accession>
<name>A0A183DL29_9BILA</name>
<protein>
    <submittedName>
        <fullName evidence="3">Transposase</fullName>
    </submittedName>
</protein>
<dbReference type="WBParaSite" id="GPUH_0000943101-mRNA-1">
    <property type="protein sequence ID" value="GPUH_0000943101-mRNA-1"/>
    <property type="gene ID" value="GPUH_0000943101"/>
</dbReference>
<reference evidence="3" key="1">
    <citation type="submission" date="2016-06" db="UniProtKB">
        <authorList>
            <consortium name="WormBaseParasite"/>
        </authorList>
    </citation>
    <scope>IDENTIFICATION</scope>
</reference>
<proteinExistence type="predicted"/>
<dbReference type="AlphaFoldDB" id="A0A183DL29"/>
<evidence type="ECO:0000313" key="3">
    <source>
        <dbReference type="WBParaSite" id="GPUH_0000943101-mRNA-1"/>
    </source>
</evidence>
<evidence type="ECO:0000313" key="1">
    <source>
        <dbReference type="EMBL" id="VDK72089.1"/>
    </source>
</evidence>
<organism evidence="3">
    <name type="scientific">Gongylonema pulchrum</name>
    <dbReference type="NCBI Taxonomy" id="637853"/>
    <lineage>
        <taxon>Eukaryota</taxon>
        <taxon>Metazoa</taxon>
        <taxon>Ecdysozoa</taxon>
        <taxon>Nematoda</taxon>
        <taxon>Chromadorea</taxon>
        <taxon>Rhabditida</taxon>
        <taxon>Spirurina</taxon>
        <taxon>Spiruromorpha</taxon>
        <taxon>Spiruroidea</taxon>
        <taxon>Gongylonematidae</taxon>
        <taxon>Gongylonema</taxon>
    </lineage>
</organism>
<dbReference type="Proteomes" id="UP000271098">
    <property type="component" value="Unassembled WGS sequence"/>
</dbReference>
<keyword evidence="2" id="KW-1185">Reference proteome</keyword>